<dbReference type="PATRIC" id="fig|1352936.5.peg.935"/>
<gene>
    <name evidence="2" type="ORF">M878_04350</name>
</gene>
<dbReference type="EMBL" id="AWQX01000038">
    <property type="protein sequence ID" value="EST35829.1"/>
    <property type="molecule type" value="Genomic_DNA"/>
</dbReference>
<accession>V6L3N1</accession>
<proteinExistence type="predicted"/>
<dbReference type="Proteomes" id="UP000017984">
    <property type="component" value="Chromosome"/>
</dbReference>
<dbReference type="InterPro" id="IPR013762">
    <property type="entry name" value="Integrase-like_cat_sf"/>
</dbReference>
<dbReference type="AlphaFoldDB" id="V6L3N1"/>
<dbReference type="GO" id="GO:0015074">
    <property type="term" value="P:DNA integration"/>
    <property type="evidence" value="ECO:0007669"/>
    <property type="project" value="InterPro"/>
</dbReference>
<dbReference type="GO" id="GO:0006310">
    <property type="term" value="P:DNA recombination"/>
    <property type="evidence" value="ECO:0007669"/>
    <property type="project" value="UniProtKB-KW"/>
</dbReference>
<reference evidence="2 3" key="1">
    <citation type="journal article" date="2014" name="Genome Announc.">
        <title>Draft Genome Sequence of Streptomyces roseochromogenes subsp. oscitans DS 12.976, Producer of the Aminocoumarin Antibiotic Clorobiocin.</title>
        <authorList>
            <person name="Ruckert C."/>
            <person name="Kalinowski J."/>
            <person name="Heide L."/>
            <person name="Apel A.K."/>
        </authorList>
    </citation>
    <scope>NUCLEOTIDE SEQUENCE [LARGE SCALE GENOMIC DNA]</scope>
    <source>
        <strain evidence="2 3">DS 12.976</strain>
    </source>
</reference>
<dbReference type="HOGENOM" id="CLU_3173861_0_0_11"/>
<comment type="caution">
    <text evidence="2">The sequence shown here is derived from an EMBL/GenBank/DDBJ whole genome shotgun (WGS) entry which is preliminary data.</text>
</comment>
<protein>
    <submittedName>
        <fullName evidence="2">Uncharacterized protein</fullName>
    </submittedName>
</protein>
<dbReference type="STRING" id="1352936.M878_04350"/>
<evidence type="ECO:0000313" key="3">
    <source>
        <dbReference type="Proteomes" id="UP000017984"/>
    </source>
</evidence>
<organism evidence="2 3">
    <name type="scientific">Streptomyces roseochromogenus subsp. oscitans DS 12.976</name>
    <dbReference type="NCBI Taxonomy" id="1352936"/>
    <lineage>
        <taxon>Bacteria</taxon>
        <taxon>Bacillati</taxon>
        <taxon>Actinomycetota</taxon>
        <taxon>Actinomycetes</taxon>
        <taxon>Kitasatosporales</taxon>
        <taxon>Streptomycetaceae</taxon>
        <taxon>Streptomyces</taxon>
    </lineage>
</organism>
<dbReference type="GO" id="GO:0003677">
    <property type="term" value="F:DNA binding"/>
    <property type="evidence" value="ECO:0007669"/>
    <property type="project" value="InterPro"/>
</dbReference>
<keyword evidence="1" id="KW-0233">DNA recombination</keyword>
<dbReference type="Gene3D" id="1.10.443.10">
    <property type="entry name" value="Intergrase catalytic core"/>
    <property type="match status" value="1"/>
</dbReference>
<dbReference type="SUPFAM" id="SSF56349">
    <property type="entry name" value="DNA breaking-rejoining enzymes"/>
    <property type="match status" value="1"/>
</dbReference>
<evidence type="ECO:0000313" key="2">
    <source>
        <dbReference type="EMBL" id="EST35829.1"/>
    </source>
</evidence>
<dbReference type="InterPro" id="IPR011010">
    <property type="entry name" value="DNA_brk_join_enz"/>
</dbReference>
<evidence type="ECO:0000256" key="1">
    <source>
        <dbReference type="ARBA" id="ARBA00023172"/>
    </source>
</evidence>
<keyword evidence="3" id="KW-1185">Reference proteome</keyword>
<sequence>MMSNRAHEAPGPNWTLHGLRHTATFLMSDDQSMPPVHVQHIPGHKHL</sequence>
<name>V6L3N1_STRRC</name>